<dbReference type="InterPro" id="IPR011335">
    <property type="entry name" value="Restrct_endonuc-II-like"/>
</dbReference>
<gene>
    <name evidence="2" type="ORF">R3Q16_31135</name>
</gene>
<dbReference type="Pfam" id="PF09588">
    <property type="entry name" value="YqaJ"/>
    <property type="match status" value="1"/>
</dbReference>
<evidence type="ECO:0000259" key="1">
    <source>
        <dbReference type="Pfam" id="PF09588"/>
    </source>
</evidence>
<evidence type="ECO:0000313" key="2">
    <source>
        <dbReference type="EMBL" id="MDV6271084.1"/>
    </source>
</evidence>
<protein>
    <submittedName>
        <fullName evidence="2">YqaJ viral recombinase family protein</fullName>
    </submittedName>
</protein>
<dbReference type="EMBL" id="JAWLKB010000031">
    <property type="protein sequence ID" value="MDV6271084.1"/>
    <property type="molecule type" value="Genomic_DNA"/>
</dbReference>
<sequence>MTSREVAVKAAPGSPEWHAMVTPSKVPPILGISRWQSQFTAWHIAAGNLPPERIGDAKQDDFDYGHAAELAAAEYWKFKNPGWRLSRGEIQYTDDSLEFANAATIDRRASRGSLRRIVEVKTARSLEEWGDDGSGEVPADYAAQVIMQQRISGLTAPADVVLWPQYGKPRIYTIEYDPRIAAAILMAIRRWHTSLYIERPPALDDTVSTYESVRRLHPDIDEREVQLTSALAHEYLTTVAEEKDVAKRLTGVKSRVLDAMSGAKTAKTGELLIATRGPHGKGIALKSNTKADPAEIERLAA</sequence>
<reference evidence="2 3" key="1">
    <citation type="submission" date="2023-10" db="EMBL/GenBank/DDBJ databases">
        <title>Development of a sustainable strategy for remediation of hydrocarbon-contaminated territories based on the waste exchange concept.</title>
        <authorList>
            <person name="Krivoruchko A."/>
        </authorList>
    </citation>
    <scope>NUCLEOTIDE SEQUENCE [LARGE SCALE GENOMIC DNA]</scope>
    <source>
        <strain evidence="2 3">IEGM 1203</strain>
    </source>
</reference>
<proteinExistence type="predicted"/>
<dbReference type="InterPro" id="IPR011604">
    <property type="entry name" value="PDDEXK-like_dom_sf"/>
</dbReference>
<comment type="caution">
    <text evidence="2">The sequence shown here is derived from an EMBL/GenBank/DDBJ whole genome shotgun (WGS) entry which is preliminary data.</text>
</comment>
<dbReference type="Gene3D" id="3.90.320.10">
    <property type="match status" value="1"/>
</dbReference>
<dbReference type="RefSeq" id="WP_317545547.1">
    <property type="nucleotide sequence ID" value="NZ_JAWLKB010000031.1"/>
</dbReference>
<evidence type="ECO:0000313" key="3">
    <source>
        <dbReference type="Proteomes" id="UP001185927"/>
    </source>
</evidence>
<dbReference type="InterPro" id="IPR019080">
    <property type="entry name" value="YqaJ_viral_recombinase"/>
</dbReference>
<dbReference type="SUPFAM" id="SSF52980">
    <property type="entry name" value="Restriction endonuclease-like"/>
    <property type="match status" value="1"/>
</dbReference>
<dbReference type="Proteomes" id="UP001185927">
    <property type="component" value="Unassembled WGS sequence"/>
</dbReference>
<name>A0ABU4C3T5_RHOGO</name>
<organism evidence="2 3">
    <name type="scientific">Rhodococcus globerulus</name>
    <dbReference type="NCBI Taxonomy" id="33008"/>
    <lineage>
        <taxon>Bacteria</taxon>
        <taxon>Bacillati</taxon>
        <taxon>Actinomycetota</taxon>
        <taxon>Actinomycetes</taxon>
        <taxon>Mycobacteriales</taxon>
        <taxon>Nocardiaceae</taxon>
        <taxon>Rhodococcus</taxon>
    </lineage>
</organism>
<accession>A0ABU4C3T5</accession>
<keyword evidence="3" id="KW-1185">Reference proteome</keyword>
<feature type="domain" description="YqaJ viral recombinase" evidence="1">
    <location>
        <begin position="20"/>
        <end position="153"/>
    </location>
</feature>